<protein>
    <submittedName>
        <fullName evidence="3">Exopolysaccharide biosynthesis protein YbjH</fullName>
    </submittedName>
</protein>
<reference evidence="4" key="1">
    <citation type="submission" date="2016-10" db="EMBL/GenBank/DDBJ databases">
        <authorList>
            <person name="Varghese N."/>
            <person name="Submissions S."/>
        </authorList>
    </citation>
    <scope>NUCLEOTIDE SEQUENCE [LARGE SCALE GENOMIC DNA]</scope>
    <source>
        <strain evidence="4">NRRL B-51270</strain>
    </source>
</reference>
<gene>
    <name evidence="3" type="ORF">SAMN05216421_0700</name>
</gene>
<feature type="region of interest" description="Disordered" evidence="1">
    <location>
        <begin position="284"/>
        <end position="303"/>
    </location>
</feature>
<dbReference type="EMBL" id="LT629736">
    <property type="protein sequence ID" value="SDR99151.1"/>
    <property type="molecule type" value="Genomic_DNA"/>
</dbReference>
<organism evidence="3 4">
    <name type="scientific">Halopseudomonas xinjiangensis</name>
    <dbReference type="NCBI Taxonomy" id="487184"/>
    <lineage>
        <taxon>Bacteria</taxon>
        <taxon>Pseudomonadati</taxon>
        <taxon>Pseudomonadota</taxon>
        <taxon>Gammaproteobacteria</taxon>
        <taxon>Pseudomonadales</taxon>
        <taxon>Pseudomonadaceae</taxon>
        <taxon>Halopseudomonas</taxon>
    </lineage>
</organism>
<keyword evidence="4" id="KW-1185">Reference proteome</keyword>
<accession>A0A1H1NJA3</accession>
<feature type="chain" id="PRO_5009255629" evidence="2">
    <location>
        <begin position="29"/>
        <end position="706"/>
    </location>
</feature>
<dbReference type="Pfam" id="PF06082">
    <property type="entry name" value="YjbH"/>
    <property type="match status" value="1"/>
</dbReference>
<evidence type="ECO:0000256" key="1">
    <source>
        <dbReference type="SAM" id="MobiDB-lite"/>
    </source>
</evidence>
<evidence type="ECO:0000313" key="4">
    <source>
        <dbReference type="Proteomes" id="UP000243207"/>
    </source>
</evidence>
<dbReference type="STRING" id="487184.SAMN05216421_0700"/>
<proteinExistence type="predicted"/>
<feature type="signal peptide" evidence="2">
    <location>
        <begin position="1"/>
        <end position="28"/>
    </location>
</feature>
<evidence type="ECO:0000256" key="2">
    <source>
        <dbReference type="SAM" id="SignalP"/>
    </source>
</evidence>
<evidence type="ECO:0000313" key="3">
    <source>
        <dbReference type="EMBL" id="SDR99151.1"/>
    </source>
</evidence>
<dbReference type="Proteomes" id="UP000243207">
    <property type="component" value="Chromosome I"/>
</dbReference>
<name>A0A1H1NJA3_9GAMM</name>
<sequence>MNKPVPYRLALLVPALLAGLGYSSASVADRYRTTQHDFGGVGLLQTPTARMAPEGEFSFNANRTSPYSRYSVSVQPLPWLEGTIRYMAITNRLYGPQIAGDQSYKDKAVDVKARVWEESYWTPDVAIGMRDIGGTGLFSSEYVVANKRFLDLDISLGLAWGYIGNRGDFRNPFSLLGESFDDRPGRTADQVGDFNQDNYFRGRPGVFGGIEYQTPWNRLRLKLEVDGNDYQSEPQDNDQQQDSPLNLGAVFAVTRGIDLHAAWERGNTAMLGITFRTNLKSNASTPKVLDPAPEARLPPTGVSGQAVDWDAVSQRLEENAGLDVQQIARRDRELIITAEQTRFRSTAKGLGRASRVLDNAAGAGTYDWYTLRHTARGVTISETSLRAERLRDLDANRIDPQIMRRAVVSAEPSIVDTDVLYQQPLDRFDAGLSLGYNQNIGGPDGFILYQFLARADAEYRFARNSWMHGSVAANLINNFDKFRYDAPSNLPRVRTNLRQYLTTSDVVIENLQFTHAEEVRRDWYGMVYGGLLESMFGGVGGEMLLRPHGEKWAVGVDVNWVRQRGFAQDFSFRDYSVVTGHVTGYLQTGYHNVLAKGSVGRYLAGDLGATLDLSRRFDNGVTVGAWVTRTDVPAEQFGEGSFDKGVYFTFPFDAFFARSTRSRGTIVWNPLTRDGGARLARYYGLYEVTSDRDIEIFESGFDQLVK</sequence>
<dbReference type="AlphaFoldDB" id="A0A1H1NJA3"/>
<dbReference type="InterPro" id="IPR010344">
    <property type="entry name" value="YbjH"/>
</dbReference>
<keyword evidence="2" id="KW-0732">Signal</keyword>